<comment type="caution">
    <text evidence="1">The sequence shown here is derived from an EMBL/GenBank/DDBJ whole genome shotgun (WGS) entry which is preliminary data.</text>
</comment>
<dbReference type="Proteomes" id="UP000664940">
    <property type="component" value="Unassembled WGS sequence"/>
</dbReference>
<dbReference type="AlphaFoldDB" id="A0A834EF66"/>
<dbReference type="EMBL" id="JABVXQ010000004">
    <property type="protein sequence ID" value="KAF6114591.1"/>
    <property type="molecule type" value="Genomic_DNA"/>
</dbReference>
<protein>
    <submittedName>
        <fullName evidence="1">Uncharacterized protein</fullName>
    </submittedName>
</protein>
<proteinExistence type="predicted"/>
<gene>
    <name evidence="1" type="ORF">HJG60_010556</name>
</gene>
<sequence>MAPKHESSDAGNLDVPKRSHKVYTCIGKTVYTGFRLLWFQAWGWGLECTPVDKGDFHKLKFMMRYYFLSDGKDKVWLRTMLVREWKTQNFYTLMVESVNSLLLRWQLSHTFKMLSAKLISPGKYISGYLSCSHSCTCGK</sequence>
<evidence type="ECO:0000313" key="1">
    <source>
        <dbReference type="EMBL" id="KAF6114591.1"/>
    </source>
</evidence>
<reference evidence="1 2" key="1">
    <citation type="journal article" date="2020" name="Nature">
        <title>Six reference-quality genomes reveal evolution of bat adaptations.</title>
        <authorList>
            <person name="Jebb D."/>
            <person name="Huang Z."/>
            <person name="Pippel M."/>
            <person name="Hughes G.M."/>
            <person name="Lavrichenko K."/>
            <person name="Devanna P."/>
            <person name="Winkler S."/>
            <person name="Jermiin L.S."/>
            <person name="Skirmuntt E.C."/>
            <person name="Katzourakis A."/>
            <person name="Burkitt-Gray L."/>
            <person name="Ray D.A."/>
            <person name="Sullivan K.A.M."/>
            <person name="Roscito J.G."/>
            <person name="Kirilenko B.M."/>
            <person name="Davalos L.M."/>
            <person name="Corthals A.P."/>
            <person name="Power M.L."/>
            <person name="Jones G."/>
            <person name="Ransome R.D."/>
            <person name="Dechmann D.K.N."/>
            <person name="Locatelli A.G."/>
            <person name="Puechmaille S.J."/>
            <person name="Fedrigo O."/>
            <person name="Jarvis E.D."/>
            <person name="Hiller M."/>
            <person name="Vernes S.C."/>
            <person name="Myers E.W."/>
            <person name="Teeling E.C."/>
        </authorList>
    </citation>
    <scope>NUCLEOTIDE SEQUENCE [LARGE SCALE GENOMIC DNA]</scope>
    <source>
        <strain evidence="1">Bat1K_MPI-CBG_1</strain>
    </source>
</reference>
<organism evidence="1 2">
    <name type="scientific">Phyllostomus discolor</name>
    <name type="common">pale spear-nosed bat</name>
    <dbReference type="NCBI Taxonomy" id="89673"/>
    <lineage>
        <taxon>Eukaryota</taxon>
        <taxon>Metazoa</taxon>
        <taxon>Chordata</taxon>
        <taxon>Craniata</taxon>
        <taxon>Vertebrata</taxon>
        <taxon>Euteleostomi</taxon>
        <taxon>Mammalia</taxon>
        <taxon>Eutheria</taxon>
        <taxon>Laurasiatheria</taxon>
        <taxon>Chiroptera</taxon>
        <taxon>Yangochiroptera</taxon>
        <taxon>Phyllostomidae</taxon>
        <taxon>Phyllostominae</taxon>
        <taxon>Phyllostomus</taxon>
    </lineage>
</organism>
<name>A0A834EF66_9CHIR</name>
<evidence type="ECO:0000313" key="2">
    <source>
        <dbReference type="Proteomes" id="UP000664940"/>
    </source>
</evidence>
<accession>A0A834EF66</accession>